<protein>
    <submittedName>
        <fullName evidence="8">MFS transporter</fullName>
    </submittedName>
</protein>
<dbReference type="GO" id="GO:0005886">
    <property type="term" value="C:plasma membrane"/>
    <property type="evidence" value="ECO:0007669"/>
    <property type="project" value="UniProtKB-SubCell"/>
</dbReference>
<evidence type="ECO:0000313" key="9">
    <source>
        <dbReference type="Proteomes" id="UP000297643"/>
    </source>
</evidence>
<name>A0A4V3IDE8_9MICO</name>
<feature type="transmembrane region" description="Helical" evidence="7">
    <location>
        <begin position="113"/>
        <end position="131"/>
    </location>
</feature>
<evidence type="ECO:0000313" key="8">
    <source>
        <dbReference type="EMBL" id="TFC06396.1"/>
    </source>
</evidence>
<feature type="transmembrane region" description="Helical" evidence="7">
    <location>
        <begin position="60"/>
        <end position="78"/>
    </location>
</feature>
<evidence type="ECO:0000256" key="6">
    <source>
        <dbReference type="ARBA" id="ARBA00023136"/>
    </source>
</evidence>
<sequence>MPTEAPAIDRIEVHPDGPSSHQMLRILATQIFLNSLGRGVFLALTVLYFTLIVGLSVTEIAVILTVSSALGVATSWLGGSLADRVSAKRLLLALLVVEGLALVSYAFASSFMVALVIACVVNGASSGSKAVRATIVGRAFEGEVRIRTRAILLTVGNVGIALGGAAASIPLLLDAPDAYRLTIGIAGFATLISAARIVALPRRVDAIVLSKVDRAASAHLVGRSPWRDPRYLGLAALSALFGIQFGLAEIGLPLWVLHHTQAPVVVVSIALIVNTVLVVALQIPLSRGSHDIRRAGKAVSLAGVFMAIACAVYAASAGVSPVLALALILAAAVAHTFGEILSSAGIWGLSYELADPRSAGAYQGLFAMAFSTGTMVTPAVIAVTVVDNGTAGWVVLGVIFLSSSAGIRAIAHRAPSSA</sequence>
<feature type="transmembrane region" description="Helical" evidence="7">
    <location>
        <begin position="231"/>
        <end position="256"/>
    </location>
</feature>
<dbReference type="AlphaFoldDB" id="A0A4V3IDE8"/>
<reference evidence="8 9" key="1">
    <citation type="submission" date="2019-03" db="EMBL/GenBank/DDBJ databases">
        <title>Genomics of glacier-inhabiting Cryobacterium strains.</title>
        <authorList>
            <person name="Liu Q."/>
            <person name="Xin Y.-H."/>
        </authorList>
    </citation>
    <scope>NUCLEOTIDE SEQUENCE [LARGE SCALE GENOMIC DNA]</scope>
    <source>
        <strain evidence="8 9">RHLT2-21</strain>
    </source>
</reference>
<keyword evidence="4 7" id="KW-0812">Transmembrane</keyword>
<evidence type="ECO:0000256" key="5">
    <source>
        <dbReference type="ARBA" id="ARBA00022989"/>
    </source>
</evidence>
<dbReference type="Pfam" id="PF07690">
    <property type="entry name" value="MFS_1"/>
    <property type="match status" value="1"/>
</dbReference>
<feature type="transmembrane region" description="Helical" evidence="7">
    <location>
        <begin position="361"/>
        <end position="385"/>
    </location>
</feature>
<dbReference type="InterPro" id="IPR050171">
    <property type="entry name" value="MFS_Transporters"/>
</dbReference>
<dbReference type="Gene3D" id="1.20.1250.20">
    <property type="entry name" value="MFS general substrate transporter like domains"/>
    <property type="match status" value="1"/>
</dbReference>
<dbReference type="PANTHER" id="PTHR23517">
    <property type="entry name" value="RESISTANCE PROTEIN MDTM, PUTATIVE-RELATED-RELATED"/>
    <property type="match status" value="1"/>
</dbReference>
<comment type="caution">
    <text evidence="8">The sequence shown here is derived from an EMBL/GenBank/DDBJ whole genome shotgun (WGS) entry which is preliminary data.</text>
</comment>
<dbReference type="Proteomes" id="UP000297643">
    <property type="component" value="Unassembled WGS sequence"/>
</dbReference>
<dbReference type="EMBL" id="SOFM01000010">
    <property type="protein sequence ID" value="TFC06396.1"/>
    <property type="molecule type" value="Genomic_DNA"/>
</dbReference>
<feature type="transmembrane region" description="Helical" evidence="7">
    <location>
        <begin position="31"/>
        <end position="54"/>
    </location>
</feature>
<feature type="transmembrane region" description="Helical" evidence="7">
    <location>
        <begin position="295"/>
        <end position="316"/>
    </location>
</feature>
<dbReference type="InterPro" id="IPR011701">
    <property type="entry name" value="MFS"/>
</dbReference>
<dbReference type="InterPro" id="IPR036259">
    <property type="entry name" value="MFS_trans_sf"/>
</dbReference>
<feature type="transmembrane region" description="Helical" evidence="7">
    <location>
        <begin position="391"/>
        <end position="411"/>
    </location>
</feature>
<evidence type="ECO:0000256" key="2">
    <source>
        <dbReference type="ARBA" id="ARBA00022448"/>
    </source>
</evidence>
<evidence type="ECO:0000256" key="1">
    <source>
        <dbReference type="ARBA" id="ARBA00004651"/>
    </source>
</evidence>
<dbReference type="PANTHER" id="PTHR23517:SF2">
    <property type="entry name" value="MULTIDRUG RESISTANCE PROTEIN MDTH"/>
    <property type="match status" value="1"/>
</dbReference>
<evidence type="ECO:0000256" key="3">
    <source>
        <dbReference type="ARBA" id="ARBA00022475"/>
    </source>
</evidence>
<keyword evidence="9" id="KW-1185">Reference proteome</keyword>
<keyword evidence="3" id="KW-1003">Cell membrane</keyword>
<accession>A0A4V3IDE8</accession>
<keyword evidence="2" id="KW-0813">Transport</keyword>
<feature type="transmembrane region" description="Helical" evidence="7">
    <location>
        <begin position="179"/>
        <end position="199"/>
    </location>
</feature>
<gene>
    <name evidence="8" type="ORF">E3O32_04780</name>
</gene>
<feature type="transmembrane region" description="Helical" evidence="7">
    <location>
        <begin position="151"/>
        <end position="173"/>
    </location>
</feature>
<evidence type="ECO:0000256" key="7">
    <source>
        <dbReference type="SAM" id="Phobius"/>
    </source>
</evidence>
<feature type="transmembrane region" description="Helical" evidence="7">
    <location>
        <begin position="322"/>
        <end position="349"/>
    </location>
</feature>
<dbReference type="SUPFAM" id="SSF103473">
    <property type="entry name" value="MFS general substrate transporter"/>
    <property type="match status" value="1"/>
</dbReference>
<dbReference type="RefSeq" id="WP_134507378.1">
    <property type="nucleotide sequence ID" value="NZ_SOFM01000010.1"/>
</dbReference>
<keyword evidence="5 7" id="KW-1133">Transmembrane helix</keyword>
<comment type="subcellular location">
    <subcellularLocation>
        <location evidence="1">Cell membrane</location>
        <topology evidence="1">Multi-pass membrane protein</topology>
    </subcellularLocation>
</comment>
<keyword evidence="6 7" id="KW-0472">Membrane</keyword>
<dbReference type="GO" id="GO:0022857">
    <property type="term" value="F:transmembrane transporter activity"/>
    <property type="evidence" value="ECO:0007669"/>
    <property type="project" value="InterPro"/>
</dbReference>
<proteinExistence type="predicted"/>
<evidence type="ECO:0000256" key="4">
    <source>
        <dbReference type="ARBA" id="ARBA00022692"/>
    </source>
</evidence>
<feature type="transmembrane region" description="Helical" evidence="7">
    <location>
        <begin position="262"/>
        <end position="283"/>
    </location>
</feature>
<organism evidence="8 9">
    <name type="scientific">Cryobacterium mannosilyticum</name>
    <dbReference type="NCBI Taxonomy" id="1259190"/>
    <lineage>
        <taxon>Bacteria</taxon>
        <taxon>Bacillati</taxon>
        <taxon>Actinomycetota</taxon>
        <taxon>Actinomycetes</taxon>
        <taxon>Micrococcales</taxon>
        <taxon>Microbacteriaceae</taxon>
        <taxon>Cryobacterium</taxon>
    </lineage>
</organism>